<gene>
    <name evidence="1" type="ORF">PGLA2088_LOCUS4334</name>
</gene>
<reference evidence="1" key="1">
    <citation type="submission" date="2021-02" db="EMBL/GenBank/DDBJ databases">
        <authorList>
            <person name="Dougan E. K."/>
            <person name="Rhodes N."/>
            <person name="Thang M."/>
            <person name="Chan C."/>
        </authorList>
    </citation>
    <scope>NUCLEOTIDE SEQUENCE</scope>
</reference>
<proteinExistence type="predicted"/>
<protein>
    <submittedName>
        <fullName evidence="1">Uncharacterized protein</fullName>
    </submittedName>
</protein>
<comment type="caution">
    <text evidence="1">The sequence shown here is derived from an EMBL/GenBank/DDBJ whole genome shotgun (WGS) entry which is preliminary data.</text>
</comment>
<name>A0A813I6T8_POLGL</name>
<dbReference type="EMBL" id="CAJNNW010003932">
    <property type="protein sequence ID" value="CAE8645912.1"/>
    <property type="molecule type" value="Genomic_DNA"/>
</dbReference>
<sequence>MPAVACTIPVERWQPPDLVAGLARPQKKVSGVPVRPIGFMDFSMKPWRTPVRRMFRSGLSAEVPNDDDATPAGAFALRKDEEKDRLIGDRRPDNWYEVQIGYPDLPYAPRLQRILLKKRHGLSLRSRNAKDYYYILRTLKARLAAQVFGPRIPLSWLDDLQNAELDEIEPRERWDSSRLKCAGPSSSCPKVKRISVAMTGIMMGDTNAVKAGQALHRSMLRAYHVLQEGTELLPSMPFPQSDLISNVLIGHWALIAQVLLCDIKLRTGADWSRADRFDGMYNAEGFPMSEKKAQRGVVTGDLWGAWLQGIKGTLGVHSGSRYAPHLSER</sequence>
<evidence type="ECO:0000313" key="1">
    <source>
        <dbReference type="EMBL" id="CAE8645912.1"/>
    </source>
</evidence>
<dbReference type="AlphaFoldDB" id="A0A813I6T8"/>
<accession>A0A813I6T8</accession>
<evidence type="ECO:0000313" key="2">
    <source>
        <dbReference type="Proteomes" id="UP000626109"/>
    </source>
</evidence>
<dbReference type="Proteomes" id="UP000626109">
    <property type="component" value="Unassembled WGS sequence"/>
</dbReference>
<organism evidence="1 2">
    <name type="scientific">Polarella glacialis</name>
    <name type="common">Dinoflagellate</name>
    <dbReference type="NCBI Taxonomy" id="89957"/>
    <lineage>
        <taxon>Eukaryota</taxon>
        <taxon>Sar</taxon>
        <taxon>Alveolata</taxon>
        <taxon>Dinophyceae</taxon>
        <taxon>Suessiales</taxon>
        <taxon>Suessiaceae</taxon>
        <taxon>Polarella</taxon>
    </lineage>
</organism>